<feature type="transmembrane region" description="Helical" evidence="1">
    <location>
        <begin position="191"/>
        <end position="211"/>
    </location>
</feature>
<dbReference type="Proteomes" id="UP000035034">
    <property type="component" value="Unassembled WGS sequence"/>
</dbReference>
<keyword evidence="1" id="KW-0812">Transmembrane</keyword>
<feature type="transmembrane region" description="Helical" evidence="1">
    <location>
        <begin position="378"/>
        <end position="400"/>
    </location>
</feature>
<evidence type="ECO:0000313" key="3">
    <source>
        <dbReference type="EMBL" id="GAB17771.1"/>
    </source>
</evidence>
<feature type="transmembrane region" description="Helical" evidence="1">
    <location>
        <begin position="218"/>
        <end position="239"/>
    </location>
</feature>
<gene>
    <name evidence="3" type="ORF">GOEFS_039_00050</name>
</gene>
<feature type="transmembrane region" description="Helical" evidence="1">
    <location>
        <begin position="296"/>
        <end position="316"/>
    </location>
</feature>
<keyword evidence="4" id="KW-1185">Reference proteome</keyword>
<evidence type="ECO:0000313" key="4">
    <source>
        <dbReference type="Proteomes" id="UP000035034"/>
    </source>
</evidence>
<dbReference type="AlphaFoldDB" id="H0QY70"/>
<evidence type="ECO:0000256" key="1">
    <source>
        <dbReference type="SAM" id="Phobius"/>
    </source>
</evidence>
<dbReference type="STRING" id="1077974.GOEFS_039_00050"/>
<protein>
    <recommendedName>
        <fullName evidence="2">EccD-like transmembrane domain-containing protein</fullName>
    </recommendedName>
</protein>
<comment type="caution">
    <text evidence="3">The sequence shown here is derived from an EMBL/GenBank/DDBJ whole genome shotgun (WGS) entry which is preliminary data.</text>
</comment>
<sequence>MSTGFVRLTVVGPNNQVDVSLPTDVTINDWLASLLSLAVIQGNDNVDITAWALSDPVRGRLSPDESLERLGVLDGSTLYLTTITDAVETPFVDDVIGAIESRVNTQYAVWTGAVRNRAVGYLIAAVLAAFSVWLTLVDAGYAAPVGLIVVSTTAVVCGWIGRSRDAGPVGWSAVFALGALGYVVGEDQMKDSVWALALTGVALGVAINCLIRTIKPVVVGVAAIVSAVVFAVVAVAVHIGANAIAISGWSMIPLVLILGYAPALALSTSGVVALVRGTDEGQLASRSDIEHRLGTTRFCVDLVVITTSALLVPALVEIALSGVWVQAILALYVGVALVIRSRSFTHARHVIPLLGTAAVALMVSAIAAPQWFNLPPDVSILLSALLVAGVCGVIVSLAVIRLNDVNAARVARAYEVFDAPLTLGIVPMVFLAQGIYQFFWPS</sequence>
<organism evidence="3 4">
    <name type="scientific">Gordonia effusa NBRC 100432</name>
    <dbReference type="NCBI Taxonomy" id="1077974"/>
    <lineage>
        <taxon>Bacteria</taxon>
        <taxon>Bacillati</taxon>
        <taxon>Actinomycetota</taxon>
        <taxon>Actinomycetes</taxon>
        <taxon>Mycobacteriales</taxon>
        <taxon>Gordoniaceae</taxon>
        <taxon>Gordonia</taxon>
    </lineage>
</organism>
<feature type="transmembrane region" description="Helical" evidence="1">
    <location>
        <begin position="421"/>
        <end position="440"/>
    </location>
</feature>
<dbReference type="InterPro" id="IPR024962">
    <property type="entry name" value="YukD-like"/>
</dbReference>
<dbReference type="Pfam" id="PF19053">
    <property type="entry name" value="EccD"/>
    <property type="match status" value="1"/>
</dbReference>
<dbReference type="InterPro" id="IPR044049">
    <property type="entry name" value="EccD_transm"/>
</dbReference>
<keyword evidence="1" id="KW-1133">Transmembrane helix</keyword>
<proteinExistence type="predicted"/>
<feature type="transmembrane region" description="Helical" evidence="1">
    <location>
        <begin position="322"/>
        <end position="339"/>
    </location>
</feature>
<evidence type="ECO:0000259" key="2">
    <source>
        <dbReference type="Pfam" id="PF19053"/>
    </source>
</evidence>
<feature type="transmembrane region" description="Helical" evidence="1">
    <location>
        <begin position="118"/>
        <end position="136"/>
    </location>
</feature>
<feature type="transmembrane region" description="Helical" evidence="1">
    <location>
        <begin position="142"/>
        <end position="161"/>
    </location>
</feature>
<dbReference type="EMBL" id="BAEH01000039">
    <property type="protein sequence ID" value="GAB17771.1"/>
    <property type="molecule type" value="Genomic_DNA"/>
</dbReference>
<feature type="domain" description="EccD-like transmembrane" evidence="2">
    <location>
        <begin position="122"/>
        <end position="438"/>
    </location>
</feature>
<dbReference type="Pfam" id="PF08817">
    <property type="entry name" value="YukD"/>
    <property type="match status" value="1"/>
</dbReference>
<dbReference type="RefSeq" id="WP_007317108.1">
    <property type="nucleotide sequence ID" value="NZ_BAEH01000039.1"/>
</dbReference>
<feature type="transmembrane region" description="Helical" evidence="1">
    <location>
        <begin position="351"/>
        <end position="372"/>
    </location>
</feature>
<keyword evidence="1" id="KW-0472">Membrane</keyword>
<accession>H0QY70</accession>
<feature type="transmembrane region" description="Helical" evidence="1">
    <location>
        <begin position="251"/>
        <end position="275"/>
    </location>
</feature>
<reference evidence="3 4" key="1">
    <citation type="submission" date="2011-12" db="EMBL/GenBank/DDBJ databases">
        <title>Whole genome shotgun sequence of Gordonia effusa NBRC 100432.</title>
        <authorList>
            <person name="Yoshida I."/>
            <person name="Takarada H."/>
            <person name="Hosoyama A."/>
            <person name="Tsuchikane K."/>
            <person name="Katsumata H."/>
            <person name="Yamazaki S."/>
            <person name="Fujita N."/>
        </authorList>
    </citation>
    <scope>NUCLEOTIDE SEQUENCE [LARGE SCALE GENOMIC DNA]</scope>
    <source>
        <strain evidence="3 4">NBRC 100432</strain>
    </source>
</reference>
<dbReference type="Gene3D" id="3.10.20.90">
    <property type="entry name" value="Phosphatidylinositol 3-kinase Catalytic Subunit, Chain A, domain 1"/>
    <property type="match status" value="1"/>
</dbReference>
<name>H0QY70_9ACTN</name>
<feature type="transmembrane region" description="Helical" evidence="1">
    <location>
        <begin position="168"/>
        <end position="185"/>
    </location>
</feature>